<reference evidence="2" key="1">
    <citation type="submission" date="2022-07" db="EMBL/GenBank/DDBJ databases">
        <title>Phylogenomic reconstructions and comparative analyses of Kickxellomycotina fungi.</title>
        <authorList>
            <person name="Reynolds N.K."/>
            <person name="Stajich J.E."/>
            <person name="Barry K."/>
            <person name="Grigoriev I.V."/>
            <person name="Crous P."/>
            <person name="Smith M.E."/>
        </authorList>
    </citation>
    <scope>NUCLEOTIDE SEQUENCE</scope>
    <source>
        <strain evidence="2">RSA 567</strain>
    </source>
</reference>
<organism evidence="2 3">
    <name type="scientific">Dimargaris verticillata</name>
    <dbReference type="NCBI Taxonomy" id="2761393"/>
    <lineage>
        <taxon>Eukaryota</taxon>
        <taxon>Fungi</taxon>
        <taxon>Fungi incertae sedis</taxon>
        <taxon>Zoopagomycota</taxon>
        <taxon>Kickxellomycotina</taxon>
        <taxon>Dimargaritomycetes</taxon>
        <taxon>Dimargaritales</taxon>
        <taxon>Dimargaritaceae</taxon>
        <taxon>Dimargaris</taxon>
    </lineage>
</organism>
<keyword evidence="1" id="KW-0732">Signal</keyword>
<gene>
    <name evidence="2" type="ORF">H4R34_002972</name>
</gene>
<dbReference type="AlphaFoldDB" id="A0A9W8B7S9"/>
<comment type="caution">
    <text evidence="2">The sequence shown here is derived from an EMBL/GenBank/DDBJ whole genome shotgun (WGS) entry which is preliminary data.</text>
</comment>
<proteinExistence type="predicted"/>
<feature type="chain" id="PRO_5040941955" evidence="1">
    <location>
        <begin position="22"/>
        <end position="448"/>
    </location>
</feature>
<feature type="signal peptide" evidence="1">
    <location>
        <begin position="1"/>
        <end position="21"/>
    </location>
</feature>
<evidence type="ECO:0000256" key="1">
    <source>
        <dbReference type="SAM" id="SignalP"/>
    </source>
</evidence>
<keyword evidence="3" id="KW-1185">Reference proteome</keyword>
<dbReference type="Proteomes" id="UP001151582">
    <property type="component" value="Unassembled WGS sequence"/>
</dbReference>
<accession>A0A9W8B7S9</accession>
<evidence type="ECO:0000313" key="3">
    <source>
        <dbReference type="Proteomes" id="UP001151582"/>
    </source>
</evidence>
<sequence length="448" mass="49290">MHFLPGLVAVTVAVWSSRIDAIPDDGISPNSVPTSACDLWTSDIQRYRNYPDTYAQLKAIGQRLQDVQAFAGTWFQATPREKTNYAYSYDLYYLQPLVDKNIPLLSADLTVHLGDQLLKNDETMDTAVAAPYPLPNLQSAQQVTKRPAISLVRALELALQYLGLEQVISTLRSHGHAFYFGPSEVEAAFVRQAALLVDQQALGIWEVVVISEPWVGAVHVNAMLGKIMASHSWRHTLSDSYAELESTYLANTQSRFQPDAGRSIFHGNDAGYSMAYSNAQAVLNQPPTDKGIAYVETYAGKTPSIFALAEASQGAIKTSDIYRALFVMLATRAIGSEDNANCVTTPESQALVQGTADFFSLLASGGFQPVEANGNTPTSLQHAARRTHRHRALAQSANTYMLSLLIKGFKYVPCNPQMEHLLEAFANVDRVDNQAKFKHWFAAVRQAL</sequence>
<name>A0A9W8B7S9_9FUNG</name>
<evidence type="ECO:0000313" key="2">
    <source>
        <dbReference type="EMBL" id="KAJ1979059.1"/>
    </source>
</evidence>
<protein>
    <submittedName>
        <fullName evidence="2">Uncharacterized protein</fullName>
    </submittedName>
</protein>
<dbReference type="EMBL" id="JANBQB010000240">
    <property type="protein sequence ID" value="KAJ1979059.1"/>
    <property type="molecule type" value="Genomic_DNA"/>
</dbReference>